<evidence type="ECO:0000313" key="3">
    <source>
        <dbReference type="Proteomes" id="UP000463949"/>
    </source>
</evidence>
<keyword evidence="1" id="KW-0812">Transmembrane</keyword>
<feature type="transmembrane region" description="Helical" evidence="1">
    <location>
        <begin position="21"/>
        <end position="44"/>
    </location>
</feature>
<dbReference type="RefSeq" id="WP_159342437.1">
    <property type="nucleotide sequence ID" value="NZ_CP024621.1"/>
</dbReference>
<proteinExistence type="predicted"/>
<keyword evidence="1" id="KW-0472">Membrane</keyword>
<reference evidence="2 3" key="1">
    <citation type="submission" date="2017-10" db="EMBL/GenBank/DDBJ databases">
        <title>Coral associated bacteria.</title>
        <authorList>
            <person name="Wang X."/>
        </authorList>
    </citation>
    <scope>NUCLEOTIDE SEQUENCE [LARGE SCALE GENOMIC DNA]</scope>
    <source>
        <strain evidence="2 3">SCSIO 43005</strain>
    </source>
</reference>
<dbReference type="EMBL" id="CP024621">
    <property type="protein sequence ID" value="QHD50133.1"/>
    <property type="molecule type" value="Genomic_DNA"/>
</dbReference>
<protein>
    <submittedName>
        <fullName evidence="2">Uncharacterized protein</fullName>
    </submittedName>
</protein>
<name>A0A857GLH9_9GAMM</name>
<sequence>MPPLSIDLQYAELMNQLRHLGAIRFAMMGVCAAFTIGLLTAHYSLLDQCRVQAIELAFQAQMIGTIIVILFAIFELSASWQYKQFAGRAVALEGEDGAVFKGKKVRLLGPVTLMSLIVYALLLVVWWFL</sequence>
<evidence type="ECO:0000313" key="2">
    <source>
        <dbReference type="EMBL" id="QHD50133.1"/>
    </source>
</evidence>
<feature type="transmembrane region" description="Helical" evidence="1">
    <location>
        <begin position="56"/>
        <end position="74"/>
    </location>
</feature>
<dbReference type="OrthoDB" id="6169351at2"/>
<feature type="transmembrane region" description="Helical" evidence="1">
    <location>
        <begin position="107"/>
        <end position="128"/>
    </location>
</feature>
<accession>A0A857GLH9</accession>
<dbReference type="KEGG" id="hmd:CTT34_10740"/>
<organism evidence="2 3">
    <name type="scientific">Vreelandella aquamarina</name>
    <dbReference type="NCBI Taxonomy" id="77097"/>
    <lineage>
        <taxon>Bacteria</taxon>
        <taxon>Pseudomonadati</taxon>
        <taxon>Pseudomonadota</taxon>
        <taxon>Gammaproteobacteria</taxon>
        <taxon>Oceanospirillales</taxon>
        <taxon>Halomonadaceae</taxon>
        <taxon>Vreelandella</taxon>
    </lineage>
</organism>
<dbReference type="Proteomes" id="UP000463949">
    <property type="component" value="Chromosome"/>
</dbReference>
<keyword evidence="1" id="KW-1133">Transmembrane helix</keyword>
<evidence type="ECO:0000256" key="1">
    <source>
        <dbReference type="SAM" id="Phobius"/>
    </source>
</evidence>
<dbReference type="AlphaFoldDB" id="A0A857GLH9"/>
<gene>
    <name evidence="2" type="ORF">CTT34_10740</name>
</gene>